<dbReference type="RefSeq" id="WP_213039980.1">
    <property type="nucleotide sequence ID" value="NZ_CAJNBJ010000001.1"/>
</dbReference>
<organism evidence="2 3">
    <name type="scientific">Nitrospira defluvii</name>
    <dbReference type="NCBI Taxonomy" id="330214"/>
    <lineage>
        <taxon>Bacteria</taxon>
        <taxon>Pseudomonadati</taxon>
        <taxon>Nitrospirota</taxon>
        <taxon>Nitrospiria</taxon>
        <taxon>Nitrospirales</taxon>
        <taxon>Nitrospiraceae</taxon>
        <taxon>Nitrospira</taxon>
    </lineage>
</organism>
<accession>A0ABM8QAS0</accession>
<dbReference type="EMBL" id="CAJNBJ010000001">
    <property type="protein sequence ID" value="CAE6686973.1"/>
    <property type="molecule type" value="Genomic_DNA"/>
</dbReference>
<keyword evidence="3" id="KW-1185">Reference proteome</keyword>
<dbReference type="InterPro" id="IPR003491">
    <property type="entry name" value="REP-like_C"/>
</dbReference>
<dbReference type="Proteomes" id="UP000675880">
    <property type="component" value="Unassembled WGS sequence"/>
</dbReference>
<dbReference type="Pfam" id="PF02486">
    <property type="entry name" value="Rep_trans"/>
    <property type="match status" value="1"/>
</dbReference>
<gene>
    <name evidence="2" type="ORF">NSPZN2_10019</name>
</gene>
<feature type="domain" description="Replication initiation protein-like C-terminal" evidence="1">
    <location>
        <begin position="99"/>
        <end position="295"/>
    </location>
</feature>
<proteinExistence type="predicted"/>
<name>A0ABM8QAS0_9BACT</name>
<evidence type="ECO:0000313" key="2">
    <source>
        <dbReference type="EMBL" id="CAE6686973.1"/>
    </source>
</evidence>
<reference evidence="2 3" key="1">
    <citation type="submission" date="2021-02" db="EMBL/GenBank/DDBJ databases">
        <authorList>
            <person name="Han P."/>
        </authorList>
    </citation>
    <scope>NUCLEOTIDE SEQUENCE [LARGE SCALE GENOMIC DNA]</scope>
    <source>
        <strain evidence="2">Candidatus Nitrospira sp. ZN2</strain>
    </source>
</reference>
<comment type="caution">
    <text evidence="2">The sequence shown here is derived from an EMBL/GenBank/DDBJ whole genome shotgun (WGS) entry which is preliminary data.</text>
</comment>
<evidence type="ECO:0000313" key="3">
    <source>
        <dbReference type="Proteomes" id="UP000675880"/>
    </source>
</evidence>
<protein>
    <recommendedName>
        <fullName evidence="1">Replication initiation protein-like C-terminal domain-containing protein</fullName>
    </recommendedName>
</protein>
<sequence length="335" mass="37738">MDSSFTLSIDWLAFTVLASNPQETMRVLGGDWSKAKGGFRGYPLSWMRADGLRGVGKLGTNAPRRPNEIHVDLSGGLASALTRDQIRTLLQWVHAQQGHVTRIDCALDDRAGTVPVATIREAVSAGQCVTRAAQVRHIVSKLTHGTGATTGETMYFGSPQSQTLLRIYDKRLELQSKGQENWEEYGTRWELEFKKDRAEQCARALATLDEADWKELVIGLLRSYVDFRQIPKDAEDEERYRAPVLEWYALLTEGFQKGRLAQETQVQTLQNVKRWVSDTLTPMLAVICATPGEEEWLLNEIVRGIARWKDRHRNLLKQPPNRFHRTAGGHAGSPC</sequence>
<evidence type="ECO:0000259" key="1">
    <source>
        <dbReference type="Pfam" id="PF02486"/>
    </source>
</evidence>